<feature type="region of interest" description="Disordered" evidence="1">
    <location>
        <begin position="74"/>
        <end position="95"/>
    </location>
</feature>
<protein>
    <submittedName>
        <fullName evidence="2">Uncharacterized protein</fullName>
    </submittedName>
</protein>
<evidence type="ECO:0000313" key="3">
    <source>
        <dbReference type="Proteomes" id="UP000285744"/>
    </source>
</evidence>
<dbReference type="AlphaFoldDB" id="A0A420EQH9"/>
<comment type="caution">
    <text evidence="2">The sequence shown here is derived from an EMBL/GenBank/DDBJ whole genome shotgun (WGS) entry which is preliminary data.</text>
</comment>
<proteinExistence type="predicted"/>
<dbReference type="Proteomes" id="UP000285744">
    <property type="component" value="Unassembled WGS sequence"/>
</dbReference>
<sequence>MLDAGAAGETVADVVDRLPARLAGLSLVADTGCHAPRLDAWLVATGQLPGTLICGRNAGALLVNLSDPASSVGYHGAARSGEAKSPRCPFTAESHGGEPGEYLVCTAAQGHSGRHKLAVTGEG</sequence>
<dbReference type="EMBL" id="RAQQ01000041">
    <property type="protein sequence ID" value="RKF22932.1"/>
    <property type="molecule type" value="Genomic_DNA"/>
</dbReference>
<accession>A0A420EQH9</accession>
<evidence type="ECO:0000313" key="2">
    <source>
        <dbReference type="EMBL" id="RKF22932.1"/>
    </source>
</evidence>
<name>A0A420EQH9_9ACTN</name>
<organism evidence="2 3">
    <name type="scientific">Micromonospora globbae</name>
    <dbReference type="NCBI Taxonomy" id="1894969"/>
    <lineage>
        <taxon>Bacteria</taxon>
        <taxon>Bacillati</taxon>
        <taxon>Actinomycetota</taxon>
        <taxon>Actinomycetes</taxon>
        <taxon>Micromonosporales</taxon>
        <taxon>Micromonosporaceae</taxon>
        <taxon>Micromonospora</taxon>
    </lineage>
</organism>
<reference evidence="2 3" key="1">
    <citation type="journal article" date="2018" name="Int. J. Syst. Evol. Microbiol.">
        <title>Micromonospora globbae sp. nov., an endophytic actinomycete isolated from roots of Globba winitii C. H. Wright.</title>
        <authorList>
            <person name="Kuncharoen N."/>
            <person name="Pittayakhajonwut P."/>
            <person name="Tanasupawat S."/>
        </authorList>
    </citation>
    <scope>NUCLEOTIDE SEQUENCE [LARGE SCALE GENOMIC DNA]</scope>
    <source>
        <strain evidence="2 3">WPS1-2</strain>
    </source>
</reference>
<gene>
    <name evidence="2" type="ORF">D7I43_30735</name>
</gene>
<evidence type="ECO:0000256" key="1">
    <source>
        <dbReference type="SAM" id="MobiDB-lite"/>
    </source>
</evidence>